<dbReference type="RefSeq" id="WP_018025708.1">
    <property type="nucleotide sequence ID" value="NZ_JRNI01000017.1"/>
</dbReference>
<dbReference type="PANTHER" id="PTHR20836:SF0">
    <property type="entry name" value="4-HYDROXY-TETRAHYDRODIPICOLINATE REDUCTASE 1, CHLOROPLASTIC-RELATED"/>
    <property type="match status" value="1"/>
</dbReference>
<dbReference type="PIRSF" id="PIRSF000161">
    <property type="entry name" value="DHPR"/>
    <property type="match status" value="1"/>
</dbReference>
<dbReference type="InterPro" id="IPR000846">
    <property type="entry name" value="DapB_N"/>
</dbReference>
<protein>
    <recommendedName>
        <fullName evidence="10 13">4-hydroxy-tetrahydrodipicolinate reductase</fullName>
        <shortName evidence="13">HTPA reductase</shortName>
        <ecNumber evidence="10 13">1.17.1.8</ecNumber>
    </recommendedName>
</protein>
<evidence type="ECO:0000259" key="15">
    <source>
        <dbReference type="Pfam" id="PF05173"/>
    </source>
</evidence>
<dbReference type="EMBL" id="JRNI01000017">
    <property type="protein sequence ID" value="KGF31109.1"/>
    <property type="molecule type" value="Genomic_DNA"/>
</dbReference>
<feature type="active site" description="Proton donor/acceptor" evidence="13">
    <location>
        <position position="152"/>
    </location>
</feature>
<feature type="binding site" evidence="13">
    <location>
        <position position="42"/>
    </location>
    <ligand>
        <name>NADP(+)</name>
        <dbReference type="ChEBI" id="CHEBI:58349"/>
    </ligand>
</feature>
<dbReference type="CDD" id="cd02274">
    <property type="entry name" value="DHDPR_N"/>
    <property type="match status" value="1"/>
</dbReference>
<reference evidence="16 17" key="1">
    <citation type="submission" date="2014-07" db="EMBL/GenBank/DDBJ databases">
        <authorList>
            <person name="McCorrison J."/>
            <person name="Sanka R."/>
            <person name="Torralba M."/>
            <person name="Gillis M."/>
            <person name="Haft D.H."/>
            <person name="Methe B."/>
            <person name="Sutton G."/>
            <person name="Nelson K.E."/>
        </authorList>
    </citation>
    <scope>NUCLEOTIDE SEQUENCE [LARGE SCALE GENOMIC DNA]</scope>
    <source>
        <strain evidence="16 17">DNF00040</strain>
    </source>
</reference>
<dbReference type="SUPFAM" id="SSF55347">
    <property type="entry name" value="Glyceraldehyde-3-phosphate dehydrogenase-like, C-terminal domain"/>
    <property type="match status" value="1"/>
</dbReference>
<evidence type="ECO:0000256" key="12">
    <source>
        <dbReference type="ARBA" id="ARBA00049396"/>
    </source>
</evidence>
<dbReference type="Pfam" id="PF01113">
    <property type="entry name" value="DapB_N"/>
    <property type="match status" value="1"/>
</dbReference>
<evidence type="ECO:0000256" key="2">
    <source>
        <dbReference type="ARBA" id="ARBA00022490"/>
    </source>
</evidence>
<comment type="subcellular location">
    <subcellularLocation>
        <location evidence="13">Cytoplasm</location>
    </subcellularLocation>
</comment>
<evidence type="ECO:0000256" key="3">
    <source>
        <dbReference type="ARBA" id="ARBA00022605"/>
    </source>
</evidence>
<feature type="active site" description="Proton donor" evidence="13">
    <location>
        <position position="156"/>
    </location>
</feature>
<gene>
    <name evidence="13" type="primary">dapB</name>
    <name evidence="16" type="ORF">HMPREF2130_04835</name>
</gene>
<feature type="domain" description="Dihydrodipicolinate reductase C-terminal" evidence="15">
    <location>
        <begin position="125"/>
        <end position="261"/>
    </location>
</feature>
<feature type="binding site" evidence="13">
    <location>
        <begin position="119"/>
        <end position="122"/>
    </location>
    <ligand>
        <name>NAD(+)</name>
        <dbReference type="ChEBI" id="CHEBI:57540"/>
    </ligand>
</feature>
<keyword evidence="2 13" id="KW-0963">Cytoplasm</keyword>
<evidence type="ECO:0000313" key="16">
    <source>
        <dbReference type="EMBL" id="KGF31109.1"/>
    </source>
</evidence>
<evidence type="ECO:0000256" key="8">
    <source>
        <dbReference type="ARBA" id="ARBA00023154"/>
    </source>
</evidence>
<dbReference type="InterPro" id="IPR036291">
    <property type="entry name" value="NAD(P)-bd_dom_sf"/>
</dbReference>
<dbReference type="GO" id="GO:0009089">
    <property type="term" value="P:lysine biosynthetic process via diaminopimelate"/>
    <property type="evidence" value="ECO:0007669"/>
    <property type="project" value="UniProtKB-UniRule"/>
</dbReference>
<keyword evidence="17" id="KW-1185">Reference proteome</keyword>
<dbReference type="Proteomes" id="UP000029629">
    <property type="component" value="Unassembled WGS sequence"/>
</dbReference>
<evidence type="ECO:0000256" key="13">
    <source>
        <dbReference type="HAMAP-Rule" id="MF_00102"/>
    </source>
</evidence>
<dbReference type="InterPro" id="IPR022664">
    <property type="entry name" value="DapB_N_CS"/>
</dbReference>
<evidence type="ECO:0000256" key="9">
    <source>
        <dbReference type="ARBA" id="ARBA00037922"/>
    </source>
</evidence>
<organism evidence="16 17">
    <name type="scientific">Oligella urethralis DNF00040</name>
    <dbReference type="NCBI Taxonomy" id="1401065"/>
    <lineage>
        <taxon>Bacteria</taxon>
        <taxon>Pseudomonadati</taxon>
        <taxon>Pseudomonadota</taxon>
        <taxon>Betaproteobacteria</taxon>
        <taxon>Burkholderiales</taxon>
        <taxon>Alcaligenaceae</taxon>
        <taxon>Oligella</taxon>
    </lineage>
</organism>
<evidence type="ECO:0000256" key="4">
    <source>
        <dbReference type="ARBA" id="ARBA00022857"/>
    </source>
</evidence>
<evidence type="ECO:0000256" key="1">
    <source>
        <dbReference type="ARBA" id="ARBA00006642"/>
    </source>
</evidence>
<comment type="subunit">
    <text evidence="13">Homotetramer.</text>
</comment>
<comment type="pathway">
    <text evidence="9 13">Amino-acid biosynthesis; L-lysine biosynthesis via DAP pathway; (S)-tetrahydrodipicolinate from L-aspartate: step 4/4.</text>
</comment>
<sequence length="262" mass="28015">MRIAVAGANGRMGRMLVEAVINHPELSLAAALCLPGADEEGRDAADFLGMKSGVTISSDLSVLAHADCLIDFTRPEGTLNHLTACQSHGVKMVIGTTGFSAEQLATLEAAASEIAILFSPNMSIGVNALYLLLEKAAQLFNDDYDVEVFEAHHRNKVDAPSGTALKMAEVVAQAKGRDLDKIADWARHGVTGVREKGRIGFSVFRGGDVIGDHTVSFAGPGERIELTHKATNRTIYASGSIQAALFLRDKNKGFYSMRDLMV</sequence>
<evidence type="ECO:0000256" key="5">
    <source>
        <dbReference type="ARBA" id="ARBA00022915"/>
    </source>
</evidence>
<name>A0A096BD48_9BURK</name>
<evidence type="ECO:0000256" key="7">
    <source>
        <dbReference type="ARBA" id="ARBA00023027"/>
    </source>
</evidence>
<accession>A0A096BD48</accession>
<dbReference type="GO" id="GO:0050661">
    <property type="term" value="F:NADP binding"/>
    <property type="evidence" value="ECO:0007669"/>
    <property type="project" value="UniProtKB-UniRule"/>
</dbReference>
<dbReference type="GO" id="GO:0051287">
    <property type="term" value="F:NAD binding"/>
    <property type="evidence" value="ECO:0007669"/>
    <property type="project" value="UniProtKB-UniRule"/>
</dbReference>
<feature type="binding site" evidence="13">
    <location>
        <begin position="162"/>
        <end position="163"/>
    </location>
    <ligand>
        <name>(S)-2,3,4,5-tetrahydrodipicolinate</name>
        <dbReference type="ChEBI" id="CHEBI:16845"/>
    </ligand>
</feature>
<comment type="function">
    <text evidence="13">Catalyzes the conversion of 4-hydroxy-tetrahydrodipicolinate (HTPA) to tetrahydrodipicolinate.</text>
</comment>
<dbReference type="GeneID" id="93428367"/>
<feature type="binding site" evidence="13">
    <location>
        <begin position="95"/>
        <end position="97"/>
    </location>
    <ligand>
        <name>NAD(+)</name>
        <dbReference type="ChEBI" id="CHEBI:57540"/>
    </ligand>
</feature>
<feature type="binding site" evidence="13">
    <location>
        <position position="39"/>
    </location>
    <ligand>
        <name>NAD(+)</name>
        <dbReference type="ChEBI" id="CHEBI:57540"/>
    </ligand>
</feature>
<comment type="caution">
    <text evidence="13">Was originally thought to be a dihydrodipicolinate reductase (DHDPR), catalyzing the conversion of dihydrodipicolinate to tetrahydrodipicolinate. However, it was shown in E.coli that the substrate of the enzymatic reaction is not dihydrodipicolinate (DHDP) but in fact (2S,4S)-4-hydroxy-2,3,4,5-tetrahydrodipicolinic acid (HTPA), the product released by the DapA-catalyzed reaction.</text>
</comment>
<evidence type="ECO:0000313" key="17">
    <source>
        <dbReference type="Proteomes" id="UP000029629"/>
    </source>
</evidence>
<dbReference type="InterPro" id="IPR023940">
    <property type="entry name" value="DHDPR_bac"/>
</dbReference>
<keyword evidence="3 13" id="KW-0028">Amino-acid biosynthesis</keyword>
<dbReference type="AlphaFoldDB" id="A0A096BD48"/>
<dbReference type="InterPro" id="IPR022663">
    <property type="entry name" value="DapB_C"/>
</dbReference>
<comment type="catalytic activity">
    <reaction evidence="11 13">
        <text>(S)-2,3,4,5-tetrahydrodipicolinate + NADP(+) + H2O = (2S,4S)-4-hydroxy-2,3,4,5-tetrahydrodipicolinate + NADPH + H(+)</text>
        <dbReference type="Rhea" id="RHEA:35331"/>
        <dbReference type="ChEBI" id="CHEBI:15377"/>
        <dbReference type="ChEBI" id="CHEBI:15378"/>
        <dbReference type="ChEBI" id="CHEBI:16845"/>
        <dbReference type="ChEBI" id="CHEBI:57783"/>
        <dbReference type="ChEBI" id="CHEBI:58349"/>
        <dbReference type="ChEBI" id="CHEBI:67139"/>
        <dbReference type="EC" id="1.17.1.8"/>
    </reaction>
</comment>
<evidence type="ECO:0000256" key="10">
    <source>
        <dbReference type="ARBA" id="ARBA00038983"/>
    </source>
</evidence>
<evidence type="ECO:0000259" key="14">
    <source>
        <dbReference type="Pfam" id="PF01113"/>
    </source>
</evidence>
<feature type="binding site" evidence="13">
    <location>
        <position position="153"/>
    </location>
    <ligand>
        <name>(S)-2,3,4,5-tetrahydrodipicolinate</name>
        <dbReference type="ChEBI" id="CHEBI:16845"/>
    </ligand>
</feature>
<proteinExistence type="inferred from homology"/>
<evidence type="ECO:0000256" key="11">
    <source>
        <dbReference type="ARBA" id="ARBA00049080"/>
    </source>
</evidence>
<dbReference type="eggNOG" id="COG0289">
    <property type="taxonomic scope" value="Bacteria"/>
</dbReference>
<dbReference type="EC" id="1.17.1.8" evidence="10 13"/>
<dbReference type="SUPFAM" id="SSF51735">
    <property type="entry name" value="NAD(P)-binding Rossmann-fold domains"/>
    <property type="match status" value="1"/>
</dbReference>
<dbReference type="HAMAP" id="MF_00102">
    <property type="entry name" value="DapB"/>
    <property type="match status" value="1"/>
</dbReference>
<dbReference type="Gene3D" id="3.40.50.720">
    <property type="entry name" value="NAD(P)-binding Rossmann-like Domain"/>
    <property type="match status" value="1"/>
</dbReference>
<comment type="catalytic activity">
    <reaction evidence="12 13">
        <text>(S)-2,3,4,5-tetrahydrodipicolinate + NAD(+) + H2O = (2S,4S)-4-hydroxy-2,3,4,5-tetrahydrodipicolinate + NADH + H(+)</text>
        <dbReference type="Rhea" id="RHEA:35323"/>
        <dbReference type="ChEBI" id="CHEBI:15377"/>
        <dbReference type="ChEBI" id="CHEBI:15378"/>
        <dbReference type="ChEBI" id="CHEBI:16845"/>
        <dbReference type="ChEBI" id="CHEBI:57540"/>
        <dbReference type="ChEBI" id="CHEBI:57945"/>
        <dbReference type="ChEBI" id="CHEBI:67139"/>
        <dbReference type="EC" id="1.17.1.8"/>
    </reaction>
</comment>
<evidence type="ECO:0000256" key="6">
    <source>
        <dbReference type="ARBA" id="ARBA00023002"/>
    </source>
</evidence>
<dbReference type="Gene3D" id="3.30.360.10">
    <property type="entry name" value="Dihydrodipicolinate Reductase, domain 2"/>
    <property type="match status" value="1"/>
</dbReference>
<dbReference type="GO" id="GO:0016726">
    <property type="term" value="F:oxidoreductase activity, acting on CH or CH2 groups, NAD or NADP as acceptor"/>
    <property type="evidence" value="ECO:0007669"/>
    <property type="project" value="UniProtKB-UniRule"/>
</dbReference>
<dbReference type="Pfam" id="PF05173">
    <property type="entry name" value="DapB_C"/>
    <property type="match status" value="1"/>
</dbReference>
<keyword evidence="5 13" id="KW-0220">Diaminopimelate biosynthesis</keyword>
<dbReference type="OrthoDB" id="9790352at2"/>
<comment type="caution">
    <text evidence="16">The sequence shown here is derived from an EMBL/GenBank/DDBJ whole genome shotgun (WGS) entry which is preliminary data.</text>
</comment>
<dbReference type="GO" id="GO:0008839">
    <property type="term" value="F:4-hydroxy-tetrahydrodipicolinate reductase"/>
    <property type="evidence" value="ECO:0007669"/>
    <property type="project" value="UniProtKB-UniRule"/>
</dbReference>
<feature type="binding site" evidence="13">
    <location>
        <begin position="7"/>
        <end position="12"/>
    </location>
    <ligand>
        <name>NAD(+)</name>
        <dbReference type="ChEBI" id="CHEBI:57540"/>
    </ligand>
</feature>
<feature type="domain" description="Dihydrodipicolinate reductase N-terminal" evidence="14">
    <location>
        <begin position="1"/>
        <end position="122"/>
    </location>
</feature>
<keyword evidence="4 13" id="KW-0521">NADP</keyword>
<comment type="similarity">
    <text evidence="1 13">Belongs to the DapB family.</text>
</comment>
<dbReference type="NCBIfam" id="TIGR00036">
    <property type="entry name" value="dapB"/>
    <property type="match status" value="1"/>
</dbReference>
<dbReference type="GO" id="GO:0019877">
    <property type="term" value="P:diaminopimelate biosynthetic process"/>
    <property type="evidence" value="ECO:0007669"/>
    <property type="project" value="UniProtKB-UniRule"/>
</dbReference>
<dbReference type="PROSITE" id="PS01298">
    <property type="entry name" value="DAPB"/>
    <property type="match status" value="1"/>
</dbReference>
<keyword evidence="8 13" id="KW-0457">Lysine biosynthesis</keyword>
<dbReference type="GO" id="GO:0005829">
    <property type="term" value="C:cytosol"/>
    <property type="evidence" value="ECO:0007669"/>
    <property type="project" value="TreeGrafter"/>
</dbReference>
<dbReference type="UniPathway" id="UPA00034">
    <property type="reaction ID" value="UER00018"/>
</dbReference>
<keyword evidence="6 13" id="KW-0560">Oxidoreductase</keyword>
<dbReference type="FunFam" id="3.30.360.10:FF:000004">
    <property type="entry name" value="4-hydroxy-tetrahydrodipicolinate reductase"/>
    <property type="match status" value="1"/>
</dbReference>
<keyword evidence="7 13" id="KW-0520">NAD</keyword>
<dbReference type="PANTHER" id="PTHR20836">
    <property type="entry name" value="DIHYDRODIPICOLINATE REDUCTASE"/>
    <property type="match status" value="1"/>
</dbReference>